<gene>
    <name evidence="1" type="ORF">M9H77_23737</name>
</gene>
<keyword evidence="2" id="KW-1185">Reference proteome</keyword>
<evidence type="ECO:0000313" key="1">
    <source>
        <dbReference type="EMBL" id="KAI5664414.1"/>
    </source>
</evidence>
<proteinExistence type="predicted"/>
<dbReference type="EMBL" id="CM044705">
    <property type="protein sequence ID" value="KAI5664414.1"/>
    <property type="molecule type" value="Genomic_DNA"/>
</dbReference>
<accession>A0ACC0AV47</accession>
<evidence type="ECO:0000313" key="2">
    <source>
        <dbReference type="Proteomes" id="UP001060085"/>
    </source>
</evidence>
<name>A0ACC0AV47_CATRO</name>
<dbReference type="Proteomes" id="UP001060085">
    <property type="component" value="Linkage Group LG05"/>
</dbReference>
<sequence length="204" mass="22284">MWLWMWQEVGFMVIYSQYFGQLDSRTGSFKGCTTNSGSPCATSDLGLVATVIRQYMVSISGTLGYTPSQYDLQQTFGVQPSRHRPWEPVPKRGARGGIRGTRRLSRDTGSYIPLDPFDNSSGDALAFTLGLMLDAPSHLSGVGTSYVPPDPFDSPDASDVPPPPLSVGEEHGDEPVDDVTLAQQLGFGHRVGKKTTRFTPSDWH</sequence>
<organism evidence="1 2">
    <name type="scientific">Catharanthus roseus</name>
    <name type="common">Madagascar periwinkle</name>
    <name type="synonym">Vinca rosea</name>
    <dbReference type="NCBI Taxonomy" id="4058"/>
    <lineage>
        <taxon>Eukaryota</taxon>
        <taxon>Viridiplantae</taxon>
        <taxon>Streptophyta</taxon>
        <taxon>Embryophyta</taxon>
        <taxon>Tracheophyta</taxon>
        <taxon>Spermatophyta</taxon>
        <taxon>Magnoliopsida</taxon>
        <taxon>eudicotyledons</taxon>
        <taxon>Gunneridae</taxon>
        <taxon>Pentapetalae</taxon>
        <taxon>asterids</taxon>
        <taxon>lamiids</taxon>
        <taxon>Gentianales</taxon>
        <taxon>Apocynaceae</taxon>
        <taxon>Rauvolfioideae</taxon>
        <taxon>Vinceae</taxon>
        <taxon>Catharanthinae</taxon>
        <taxon>Catharanthus</taxon>
    </lineage>
</organism>
<reference evidence="2" key="1">
    <citation type="journal article" date="2023" name="Nat. Plants">
        <title>Single-cell RNA sequencing provides a high-resolution roadmap for understanding the multicellular compartmentation of specialized metabolism.</title>
        <authorList>
            <person name="Sun S."/>
            <person name="Shen X."/>
            <person name="Li Y."/>
            <person name="Li Y."/>
            <person name="Wang S."/>
            <person name="Li R."/>
            <person name="Zhang H."/>
            <person name="Shen G."/>
            <person name="Guo B."/>
            <person name="Wei J."/>
            <person name="Xu J."/>
            <person name="St-Pierre B."/>
            <person name="Chen S."/>
            <person name="Sun C."/>
        </authorList>
    </citation>
    <scope>NUCLEOTIDE SEQUENCE [LARGE SCALE GENOMIC DNA]</scope>
</reference>
<protein>
    <submittedName>
        <fullName evidence="1">Uncharacterized protein</fullName>
    </submittedName>
</protein>
<comment type="caution">
    <text evidence="1">The sequence shown here is derived from an EMBL/GenBank/DDBJ whole genome shotgun (WGS) entry which is preliminary data.</text>
</comment>